<gene>
    <name evidence="2" type="ORF">H9L14_12980</name>
</gene>
<reference evidence="2 3" key="1">
    <citation type="submission" date="2020-08" db="EMBL/GenBank/DDBJ databases">
        <title>Genome sequence of Sphingomonas sediminicola KACC 15039T.</title>
        <authorList>
            <person name="Hyun D.-W."/>
            <person name="Bae J.-W."/>
        </authorList>
    </citation>
    <scope>NUCLEOTIDE SEQUENCE [LARGE SCALE GENOMIC DNA]</scope>
    <source>
        <strain evidence="2 3">KACC 15039</strain>
    </source>
</reference>
<evidence type="ECO:0000313" key="3">
    <source>
        <dbReference type="Proteomes" id="UP000516105"/>
    </source>
</evidence>
<organism evidence="2 3">
    <name type="scientific">Sphingomonas sediminicola</name>
    <dbReference type="NCBI Taxonomy" id="386874"/>
    <lineage>
        <taxon>Bacteria</taxon>
        <taxon>Pseudomonadati</taxon>
        <taxon>Pseudomonadota</taxon>
        <taxon>Alphaproteobacteria</taxon>
        <taxon>Sphingomonadales</taxon>
        <taxon>Sphingomonadaceae</taxon>
        <taxon>Sphingomonas</taxon>
    </lineage>
</organism>
<evidence type="ECO:0000313" key="2">
    <source>
        <dbReference type="EMBL" id="QNP45470.1"/>
    </source>
</evidence>
<keyword evidence="3" id="KW-1185">Reference proteome</keyword>
<dbReference type="PROSITE" id="PS51257">
    <property type="entry name" value="PROKAR_LIPOPROTEIN"/>
    <property type="match status" value="1"/>
</dbReference>
<protein>
    <recommendedName>
        <fullName evidence="4">DUF3617 family protein</fullName>
    </recommendedName>
</protein>
<accession>A0ABX6T737</accession>
<feature type="chain" id="PRO_5047427233" description="DUF3617 family protein" evidence="1">
    <location>
        <begin position="22"/>
        <end position="170"/>
    </location>
</feature>
<sequence length="170" mass="18247">MRRTNIVMIGLLLAACGQRDAAESNLVPANEVEQVNRVVPPIAESNVVAEAVPRDSATPSSASPCRIQNGKEIGPNRLKAVGTEPFWSADVDGRCVTYSTPENQKGIRIWTKFTGTRETGEWSGSLGKDRFILATRPEAGCSDGMSDRTYPIAVTLKIGGDERRGCAGPE</sequence>
<proteinExistence type="predicted"/>
<feature type="signal peptide" evidence="1">
    <location>
        <begin position="1"/>
        <end position="21"/>
    </location>
</feature>
<evidence type="ECO:0008006" key="4">
    <source>
        <dbReference type="Google" id="ProtNLM"/>
    </source>
</evidence>
<name>A0ABX6T737_9SPHN</name>
<dbReference type="Proteomes" id="UP000516105">
    <property type="component" value="Chromosome"/>
</dbReference>
<dbReference type="RefSeq" id="WP_187708426.1">
    <property type="nucleotide sequence ID" value="NZ_CP060782.1"/>
</dbReference>
<keyword evidence="1" id="KW-0732">Signal</keyword>
<dbReference type="EMBL" id="CP060782">
    <property type="protein sequence ID" value="QNP45470.1"/>
    <property type="molecule type" value="Genomic_DNA"/>
</dbReference>
<evidence type="ECO:0000256" key="1">
    <source>
        <dbReference type="SAM" id="SignalP"/>
    </source>
</evidence>